<dbReference type="SUPFAM" id="SSF53807">
    <property type="entry name" value="Helical backbone' metal receptor"/>
    <property type="match status" value="1"/>
</dbReference>
<comment type="caution">
    <text evidence="7">The sequence shown here is derived from an EMBL/GenBank/DDBJ whole genome shotgun (WGS) entry which is preliminary data.</text>
</comment>
<reference evidence="7 8" key="1">
    <citation type="submission" date="2022-05" db="EMBL/GenBank/DDBJ databases">
        <title>Genome Sequencing of Bee-Associated Microbes.</title>
        <authorList>
            <person name="Dunlap C."/>
        </authorList>
    </citation>
    <scope>NUCLEOTIDE SEQUENCE [LARGE SCALE GENOMIC DNA]</scope>
    <source>
        <strain evidence="7 8">NRRL NRS-1438</strain>
    </source>
</reference>
<name>A0ABT4DW20_9BACL</name>
<organism evidence="7 8">
    <name type="scientific">Paenibacillus apiarius</name>
    <dbReference type="NCBI Taxonomy" id="46240"/>
    <lineage>
        <taxon>Bacteria</taxon>
        <taxon>Bacillati</taxon>
        <taxon>Bacillota</taxon>
        <taxon>Bacilli</taxon>
        <taxon>Bacillales</taxon>
        <taxon>Paenibacillaceae</taxon>
        <taxon>Paenibacillus</taxon>
    </lineage>
</organism>
<protein>
    <submittedName>
        <fullName evidence="7">ABC transporter substrate-binding protein</fullName>
    </submittedName>
</protein>
<evidence type="ECO:0000256" key="2">
    <source>
        <dbReference type="ARBA" id="ARBA00008814"/>
    </source>
</evidence>
<gene>
    <name evidence="7" type="ORF">M5X09_18040</name>
</gene>
<evidence type="ECO:0000256" key="3">
    <source>
        <dbReference type="ARBA" id="ARBA00022448"/>
    </source>
</evidence>
<feature type="domain" description="HTH araC/xylS-type" evidence="5">
    <location>
        <begin position="1"/>
        <end position="19"/>
    </location>
</feature>
<accession>A0ABT4DW20</accession>
<evidence type="ECO:0000259" key="6">
    <source>
        <dbReference type="PROSITE" id="PS50983"/>
    </source>
</evidence>
<dbReference type="InterPro" id="IPR018060">
    <property type="entry name" value="HTH_AraC"/>
</dbReference>
<dbReference type="RefSeq" id="WP_268601557.1">
    <property type="nucleotide sequence ID" value="NZ_JAMDLV010000006.1"/>
</dbReference>
<keyword evidence="4" id="KW-0732">Signal</keyword>
<proteinExistence type="inferred from homology"/>
<dbReference type="PANTHER" id="PTHR30532:SF26">
    <property type="entry name" value="IRON(3+)-HYDROXAMATE-BINDING PROTEIN FHUD"/>
    <property type="match status" value="1"/>
</dbReference>
<dbReference type="Proteomes" id="UP001207626">
    <property type="component" value="Unassembled WGS sequence"/>
</dbReference>
<sequence length="287" mass="32959">MNRKFRQLTGMSPGEFRHRPQPTRIAAFQFVGHLLAFGITPVATDSMLMNNTLLLKNELDGVKVVSHNHGLEQLHDLEVDLIIAPTYFYNIPDRIKSLEKIAPVVTIEWGKMDCLEEARLFGKLLGKEQEAERWIDRYLEKVRQAKERLEGHLEPGETVALYEIREDRIGIWDRTARGAFNLYDMLGLTPPERVQQEVLQPGTHLFITEAALPEYAADVMFVVYESNGSYPDLNKQVANSNVWRNLPAARHNRIYPLKLEEFWCCDALSLERQLDKQVDLLASGTEN</sequence>
<dbReference type="PROSITE" id="PS01124">
    <property type="entry name" value="HTH_ARAC_FAMILY_2"/>
    <property type="match status" value="1"/>
</dbReference>
<dbReference type="EMBL" id="JAMDLW010000023">
    <property type="protein sequence ID" value="MCY9521544.1"/>
    <property type="molecule type" value="Genomic_DNA"/>
</dbReference>
<evidence type="ECO:0000256" key="4">
    <source>
        <dbReference type="ARBA" id="ARBA00022729"/>
    </source>
</evidence>
<dbReference type="Gene3D" id="3.40.50.1980">
    <property type="entry name" value="Nitrogenase molybdenum iron protein domain"/>
    <property type="match status" value="2"/>
</dbReference>
<feature type="domain" description="Fe/B12 periplasmic-binding" evidence="6">
    <location>
        <begin position="22"/>
        <end position="285"/>
    </location>
</feature>
<dbReference type="InterPro" id="IPR051313">
    <property type="entry name" value="Bact_iron-sidero_bind"/>
</dbReference>
<dbReference type="Pfam" id="PF01497">
    <property type="entry name" value="Peripla_BP_2"/>
    <property type="match status" value="1"/>
</dbReference>
<keyword evidence="8" id="KW-1185">Reference proteome</keyword>
<dbReference type="PROSITE" id="PS50983">
    <property type="entry name" value="FE_B12_PBP"/>
    <property type="match status" value="1"/>
</dbReference>
<evidence type="ECO:0000256" key="1">
    <source>
        <dbReference type="ARBA" id="ARBA00004196"/>
    </source>
</evidence>
<dbReference type="InterPro" id="IPR002491">
    <property type="entry name" value="ABC_transptr_periplasmic_BD"/>
</dbReference>
<evidence type="ECO:0000259" key="5">
    <source>
        <dbReference type="PROSITE" id="PS01124"/>
    </source>
</evidence>
<comment type="subcellular location">
    <subcellularLocation>
        <location evidence="1">Cell envelope</location>
    </subcellularLocation>
</comment>
<evidence type="ECO:0000313" key="7">
    <source>
        <dbReference type="EMBL" id="MCY9521544.1"/>
    </source>
</evidence>
<dbReference type="PANTHER" id="PTHR30532">
    <property type="entry name" value="IRON III DICITRATE-BINDING PERIPLASMIC PROTEIN"/>
    <property type="match status" value="1"/>
</dbReference>
<comment type="similarity">
    <text evidence="2">Belongs to the bacterial solute-binding protein 8 family.</text>
</comment>
<keyword evidence="3" id="KW-0813">Transport</keyword>
<evidence type="ECO:0000313" key="8">
    <source>
        <dbReference type="Proteomes" id="UP001207626"/>
    </source>
</evidence>